<dbReference type="PANTHER" id="PTHR43133:SF8">
    <property type="entry name" value="RNA POLYMERASE SIGMA FACTOR HI_1459-RELATED"/>
    <property type="match status" value="1"/>
</dbReference>
<dbReference type="Gene3D" id="1.10.10.10">
    <property type="entry name" value="Winged helix-like DNA-binding domain superfamily/Winged helix DNA-binding domain"/>
    <property type="match status" value="1"/>
</dbReference>
<keyword evidence="5 6" id="KW-0804">Transcription</keyword>
<dbReference type="InterPro" id="IPR036388">
    <property type="entry name" value="WH-like_DNA-bd_sf"/>
</dbReference>
<keyword evidence="3 6" id="KW-0731">Sigma factor</keyword>
<keyword evidence="4 6" id="KW-0238">DNA-binding</keyword>
<reference evidence="10" key="1">
    <citation type="submission" date="2019-10" db="EMBL/GenBank/DDBJ databases">
        <title>Lacipirellula parvula gen. nov., sp. nov., representing a lineage of planctomycetes widespread in freshwater anoxic habitats, and description of the family Lacipirellulaceae.</title>
        <authorList>
            <person name="Dedysh S.N."/>
            <person name="Kulichevskaya I.S."/>
            <person name="Beletsky A.V."/>
            <person name="Rakitin A.L."/>
            <person name="Mardanov A.V."/>
            <person name="Ivanova A.A."/>
            <person name="Saltykova V.X."/>
            <person name="Rijpstra W.I.C."/>
            <person name="Sinninghe Damste J.S."/>
            <person name="Ravin N.V."/>
        </authorList>
    </citation>
    <scope>NUCLEOTIDE SEQUENCE [LARGE SCALE GENOMIC DNA]</scope>
    <source>
        <strain evidence="10">PX69</strain>
    </source>
</reference>
<dbReference type="EMBL" id="AP021861">
    <property type="protein sequence ID" value="BBO35054.1"/>
    <property type="molecule type" value="Genomic_DNA"/>
</dbReference>
<dbReference type="InterPro" id="IPR039425">
    <property type="entry name" value="RNA_pol_sigma-70-like"/>
</dbReference>
<evidence type="ECO:0000259" key="8">
    <source>
        <dbReference type="Pfam" id="PF08281"/>
    </source>
</evidence>
<evidence type="ECO:0000256" key="1">
    <source>
        <dbReference type="ARBA" id="ARBA00010641"/>
    </source>
</evidence>
<evidence type="ECO:0000313" key="10">
    <source>
        <dbReference type="Proteomes" id="UP000326837"/>
    </source>
</evidence>
<dbReference type="GO" id="GO:0016987">
    <property type="term" value="F:sigma factor activity"/>
    <property type="evidence" value="ECO:0007669"/>
    <property type="project" value="UniProtKB-KW"/>
</dbReference>
<name>A0A5K7XDY4_9BACT</name>
<dbReference type="AlphaFoldDB" id="A0A5K7XDY4"/>
<gene>
    <name evidence="9" type="ORF">PLANPX_4666</name>
</gene>
<keyword evidence="10" id="KW-1185">Reference proteome</keyword>
<dbReference type="SUPFAM" id="SSF88659">
    <property type="entry name" value="Sigma3 and sigma4 domains of RNA polymerase sigma factors"/>
    <property type="match status" value="1"/>
</dbReference>
<dbReference type="InterPro" id="IPR013324">
    <property type="entry name" value="RNA_pol_sigma_r3/r4-like"/>
</dbReference>
<evidence type="ECO:0000259" key="7">
    <source>
        <dbReference type="Pfam" id="PF04542"/>
    </source>
</evidence>
<dbReference type="GO" id="GO:0006352">
    <property type="term" value="P:DNA-templated transcription initiation"/>
    <property type="evidence" value="ECO:0007669"/>
    <property type="project" value="InterPro"/>
</dbReference>
<evidence type="ECO:0000256" key="6">
    <source>
        <dbReference type="RuleBase" id="RU000716"/>
    </source>
</evidence>
<dbReference type="KEGG" id="lpav:PLANPX_4666"/>
<organism evidence="9 10">
    <name type="scientific">Lacipirellula parvula</name>
    <dbReference type="NCBI Taxonomy" id="2650471"/>
    <lineage>
        <taxon>Bacteria</taxon>
        <taxon>Pseudomonadati</taxon>
        <taxon>Planctomycetota</taxon>
        <taxon>Planctomycetia</taxon>
        <taxon>Pirellulales</taxon>
        <taxon>Lacipirellulaceae</taxon>
        <taxon>Lacipirellula</taxon>
    </lineage>
</organism>
<comment type="similarity">
    <text evidence="1 6">Belongs to the sigma-70 factor family. ECF subfamily.</text>
</comment>
<dbReference type="Pfam" id="PF08281">
    <property type="entry name" value="Sigma70_r4_2"/>
    <property type="match status" value="1"/>
</dbReference>
<protein>
    <recommendedName>
        <fullName evidence="6">RNA polymerase sigma factor</fullName>
    </recommendedName>
</protein>
<dbReference type="InterPro" id="IPR014284">
    <property type="entry name" value="RNA_pol_sigma-70_dom"/>
</dbReference>
<dbReference type="Proteomes" id="UP000326837">
    <property type="component" value="Chromosome"/>
</dbReference>
<keyword evidence="2 6" id="KW-0805">Transcription regulation</keyword>
<dbReference type="SUPFAM" id="SSF88946">
    <property type="entry name" value="Sigma2 domain of RNA polymerase sigma factors"/>
    <property type="match status" value="1"/>
</dbReference>
<evidence type="ECO:0000256" key="5">
    <source>
        <dbReference type="ARBA" id="ARBA00023163"/>
    </source>
</evidence>
<dbReference type="NCBIfam" id="TIGR02937">
    <property type="entry name" value="sigma70-ECF"/>
    <property type="match status" value="1"/>
</dbReference>
<dbReference type="InterPro" id="IPR007627">
    <property type="entry name" value="RNA_pol_sigma70_r2"/>
</dbReference>
<evidence type="ECO:0000256" key="3">
    <source>
        <dbReference type="ARBA" id="ARBA00023082"/>
    </source>
</evidence>
<dbReference type="PROSITE" id="PS01063">
    <property type="entry name" value="SIGMA70_ECF"/>
    <property type="match status" value="1"/>
</dbReference>
<sequence>MLIERSDSDAALDAGELVRRAQGGCVDSFAALVHIYRPRVIALLERRYGTGSHEAEDLAQEAFARAYQRLDEFDPRYQFSTWIHTIARRAAIDKRRQRARRPEHVSLGQAELEPAQSGAEAPEIVEQQEEAENIWRLARAVLSESQFTATWLRFGENCEVAEIARRLGRSRIGVRVLLHRARVILVRESVNQTAHQSSRKER</sequence>
<dbReference type="GO" id="GO:0003677">
    <property type="term" value="F:DNA binding"/>
    <property type="evidence" value="ECO:0007669"/>
    <property type="project" value="UniProtKB-KW"/>
</dbReference>
<accession>A0A5K7XDY4</accession>
<feature type="domain" description="RNA polymerase sigma-70 region 2" evidence="7">
    <location>
        <begin position="32"/>
        <end position="101"/>
    </location>
</feature>
<dbReference type="InterPro" id="IPR013249">
    <property type="entry name" value="RNA_pol_sigma70_r4_t2"/>
</dbReference>
<evidence type="ECO:0000313" key="9">
    <source>
        <dbReference type="EMBL" id="BBO35054.1"/>
    </source>
</evidence>
<dbReference type="PANTHER" id="PTHR43133">
    <property type="entry name" value="RNA POLYMERASE ECF-TYPE SIGMA FACTO"/>
    <property type="match status" value="1"/>
</dbReference>
<feature type="domain" description="RNA polymerase sigma factor 70 region 4 type 2" evidence="8">
    <location>
        <begin position="142"/>
        <end position="183"/>
    </location>
</feature>
<dbReference type="InterPro" id="IPR000838">
    <property type="entry name" value="RNA_pol_sigma70_ECF_CS"/>
</dbReference>
<evidence type="ECO:0000256" key="4">
    <source>
        <dbReference type="ARBA" id="ARBA00023125"/>
    </source>
</evidence>
<evidence type="ECO:0000256" key="2">
    <source>
        <dbReference type="ARBA" id="ARBA00023015"/>
    </source>
</evidence>
<dbReference type="RefSeq" id="WP_152100515.1">
    <property type="nucleotide sequence ID" value="NZ_AP021861.1"/>
</dbReference>
<dbReference type="InterPro" id="IPR013325">
    <property type="entry name" value="RNA_pol_sigma_r2"/>
</dbReference>
<dbReference type="Pfam" id="PF04542">
    <property type="entry name" value="Sigma70_r2"/>
    <property type="match status" value="1"/>
</dbReference>
<proteinExistence type="inferred from homology"/>
<dbReference type="Gene3D" id="1.10.1740.10">
    <property type="match status" value="1"/>
</dbReference>